<sequence length="84" mass="9082">MSITQRVRGGDGRLQRVGREPEAVFLAAGQHHRLAAEDGDDIGVGHPEGRGDDHLVARIEGRHHGVEDHLLGTRRGGHLVLGED</sequence>
<gene>
    <name evidence="1" type="ORF">QE440_000971</name>
</gene>
<protein>
    <submittedName>
        <fullName evidence="1">Uncharacterized protein</fullName>
    </submittedName>
</protein>
<comment type="caution">
    <text evidence="1">The sequence shown here is derived from an EMBL/GenBank/DDBJ whole genome shotgun (WGS) entry which is preliminary data.</text>
</comment>
<dbReference type="AlphaFoldDB" id="A0AAJ2BIU7"/>
<organism evidence="1 2">
    <name type="scientific">Pseudomonas oryzihabitans</name>
    <dbReference type="NCBI Taxonomy" id="47885"/>
    <lineage>
        <taxon>Bacteria</taxon>
        <taxon>Pseudomonadati</taxon>
        <taxon>Pseudomonadota</taxon>
        <taxon>Gammaproteobacteria</taxon>
        <taxon>Pseudomonadales</taxon>
        <taxon>Pseudomonadaceae</taxon>
        <taxon>Pseudomonas</taxon>
    </lineage>
</organism>
<dbReference type="EMBL" id="JAVJAF010000001">
    <property type="protein sequence ID" value="MDR6233230.1"/>
    <property type="molecule type" value="Genomic_DNA"/>
</dbReference>
<dbReference type="Proteomes" id="UP001268036">
    <property type="component" value="Unassembled WGS sequence"/>
</dbReference>
<name>A0AAJ2BIU7_9PSED</name>
<proteinExistence type="predicted"/>
<evidence type="ECO:0000313" key="1">
    <source>
        <dbReference type="EMBL" id="MDR6233230.1"/>
    </source>
</evidence>
<reference evidence="1" key="1">
    <citation type="submission" date="2023-08" db="EMBL/GenBank/DDBJ databases">
        <title>Functional and genomic diversity of the sorghum phyllosphere microbiome.</title>
        <authorList>
            <person name="Shade A."/>
        </authorList>
    </citation>
    <scope>NUCLEOTIDE SEQUENCE</scope>
    <source>
        <strain evidence="1">SORGH_AS_0201</strain>
    </source>
</reference>
<accession>A0AAJ2BIU7</accession>
<evidence type="ECO:0000313" key="2">
    <source>
        <dbReference type="Proteomes" id="UP001268036"/>
    </source>
</evidence>